<dbReference type="Proteomes" id="UP000182836">
    <property type="component" value="Unassembled WGS sequence"/>
</dbReference>
<name>A0A0D1VH38_ANEMI</name>
<protein>
    <submittedName>
        <fullName evidence="1">Phenylacetate-CoA oxygenase</fullName>
    </submittedName>
    <submittedName>
        <fullName evidence="2">Ring-1,2-phenylacetyl-CoA epoxidase subunit PaaC</fullName>
    </submittedName>
</protein>
<dbReference type="PIRSF" id="PIRSF037834">
    <property type="entry name" value="PA_CoA_Oase3"/>
    <property type="match status" value="1"/>
</dbReference>
<dbReference type="OrthoDB" id="9789947at2"/>
<dbReference type="Pfam" id="PF05138">
    <property type="entry name" value="PaaA_PaaC"/>
    <property type="match status" value="1"/>
</dbReference>
<reference evidence="2 4" key="2">
    <citation type="submission" date="2016-10" db="EMBL/GenBank/DDBJ databases">
        <authorList>
            <person name="de Groot N.N."/>
        </authorList>
    </citation>
    <scope>NUCLEOTIDE SEQUENCE [LARGE SCALE GENOMIC DNA]</scope>
    <source>
        <strain evidence="2 4">DSM 2895</strain>
    </source>
</reference>
<dbReference type="PANTHER" id="PTHR30458">
    <property type="entry name" value="PHENYLACETIC ACID DEGRADATION PROTEIN PAA"/>
    <property type="match status" value="1"/>
</dbReference>
<dbReference type="InterPro" id="IPR009078">
    <property type="entry name" value="Ferritin-like_SF"/>
</dbReference>
<organism evidence="1 3">
    <name type="scientific">Aneurinibacillus migulanus</name>
    <name type="common">Bacillus migulanus</name>
    <dbReference type="NCBI Taxonomy" id="47500"/>
    <lineage>
        <taxon>Bacteria</taxon>
        <taxon>Bacillati</taxon>
        <taxon>Bacillota</taxon>
        <taxon>Bacilli</taxon>
        <taxon>Bacillales</taxon>
        <taxon>Paenibacillaceae</taxon>
        <taxon>Aneurinibacillus group</taxon>
        <taxon>Aneurinibacillus</taxon>
    </lineage>
</organism>
<dbReference type="PANTHER" id="PTHR30458:SF0">
    <property type="entry name" value="1,2-PHENYLACETYL-COA EPOXIDASE, SUBUNIT C"/>
    <property type="match status" value="1"/>
</dbReference>
<evidence type="ECO:0000313" key="3">
    <source>
        <dbReference type="Proteomes" id="UP000037269"/>
    </source>
</evidence>
<dbReference type="AlphaFoldDB" id="A0A0D1VH38"/>
<evidence type="ECO:0000313" key="2">
    <source>
        <dbReference type="EMBL" id="SDI18536.1"/>
    </source>
</evidence>
<accession>A0A0D1VH38</accession>
<keyword evidence="3" id="KW-1185">Reference proteome</keyword>
<dbReference type="EMBL" id="FNED01000002">
    <property type="protein sequence ID" value="SDI18536.1"/>
    <property type="molecule type" value="Genomic_DNA"/>
</dbReference>
<dbReference type="GeneID" id="42306369"/>
<dbReference type="NCBIfam" id="TIGR02158">
    <property type="entry name" value="PA_CoA_Oxy3"/>
    <property type="match status" value="1"/>
</dbReference>
<dbReference type="Proteomes" id="UP000037269">
    <property type="component" value="Unassembled WGS sequence"/>
</dbReference>
<dbReference type="GO" id="GO:0005829">
    <property type="term" value="C:cytosol"/>
    <property type="evidence" value="ECO:0007669"/>
    <property type="project" value="TreeGrafter"/>
</dbReference>
<sequence>MVEGIRIATAEEAKGNEQYLTALQELLFQLADDDFVLAHRGSEWLGLAPHIEEDVAFSSISQDTMGHSVMFYEMLEELGAGRADDLAHLRSPDEFRNAILVERANGEGHYMEDPQYDWAYAIVRFYLYELFKLVRLESLHRSSYQPLAVIAKKMMTELRYHLYHWQVWMEHLANGSEESHKRMEQALEKVWTDVADLYTFGPKGKEMVRFGLIEGEELLAQRWLEKARQALESYGFTWLGKPEPMQSSGRAGQHTGDMARAVATLSEVYRLDPAANW</sequence>
<proteinExistence type="predicted"/>
<gene>
    <name evidence="1" type="ORF">AF333_14415</name>
    <name evidence="2" type="ORF">SAMN04487909_10237</name>
</gene>
<dbReference type="RefSeq" id="WP_043064173.1">
    <property type="nucleotide sequence ID" value="NZ_BJOA01000108.1"/>
</dbReference>
<dbReference type="Gene3D" id="1.20.1260.10">
    <property type="match status" value="1"/>
</dbReference>
<dbReference type="InterPro" id="IPR007814">
    <property type="entry name" value="PaaA_PaaC"/>
</dbReference>
<dbReference type="STRING" id="47500.AF333_14415"/>
<dbReference type="SUPFAM" id="SSF47240">
    <property type="entry name" value="Ferritin-like"/>
    <property type="match status" value="1"/>
</dbReference>
<evidence type="ECO:0000313" key="4">
    <source>
        <dbReference type="Proteomes" id="UP000182836"/>
    </source>
</evidence>
<dbReference type="InterPro" id="IPR011882">
    <property type="entry name" value="PaaC"/>
</dbReference>
<dbReference type="GO" id="GO:0010124">
    <property type="term" value="P:phenylacetate catabolic process"/>
    <property type="evidence" value="ECO:0007669"/>
    <property type="project" value="InterPro"/>
</dbReference>
<dbReference type="InterPro" id="IPR052703">
    <property type="entry name" value="Aromatic_CoA_ox/epox"/>
</dbReference>
<reference evidence="1 3" key="1">
    <citation type="submission" date="2015-07" db="EMBL/GenBank/DDBJ databases">
        <title>Fjat-14205 dsm 2895.</title>
        <authorList>
            <person name="Liu B."/>
            <person name="Wang J."/>
            <person name="Zhu Y."/>
            <person name="Liu G."/>
            <person name="Chen Q."/>
            <person name="Chen Z."/>
            <person name="Lan J."/>
            <person name="Che J."/>
            <person name="Ge C."/>
            <person name="Shi H."/>
            <person name="Pan Z."/>
            <person name="Liu X."/>
        </authorList>
    </citation>
    <scope>NUCLEOTIDE SEQUENCE [LARGE SCALE GENOMIC DNA]</scope>
    <source>
        <strain evidence="1 3">DSM 2895</strain>
    </source>
</reference>
<dbReference type="PATRIC" id="fig|47500.8.peg.1682"/>
<evidence type="ECO:0000313" key="1">
    <source>
        <dbReference type="EMBL" id="KON96490.1"/>
    </source>
</evidence>
<dbReference type="EMBL" id="LGUG01000004">
    <property type="protein sequence ID" value="KON96490.1"/>
    <property type="molecule type" value="Genomic_DNA"/>
</dbReference>
<dbReference type="InterPro" id="IPR012347">
    <property type="entry name" value="Ferritin-like"/>
</dbReference>